<dbReference type="Pfam" id="PF13399">
    <property type="entry name" value="LytR_C"/>
    <property type="match status" value="1"/>
</dbReference>
<accession>A0A0G0UGB9</accession>
<feature type="region of interest" description="Disordered" evidence="1">
    <location>
        <begin position="58"/>
        <end position="89"/>
    </location>
</feature>
<keyword evidence="2" id="KW-0472">Membrane</keyword>
<organism evidence="4 5">
    <name type="scientific">Candidatus Curtissbacteria bacterium GW2011_GWA1_41_11</name>
    <dbReference type="NCBI Taxonomy" id="1618409"/>
    <lineage>
        <taxon>Bacteria</taxon>
        <taxon>Candidatus Curtissiibacteriota</taxon>
    </lineage>
</organism>
<sequence length="179" mass="19237">MDEQNNQATGSSAQSPIYQESQEKNAKWLWLLIVLIIIGALVFAFFRGIGPFAQFRGEKGETVSPTPQTASSPISEPSPSPSAEVDKSEPAIRVLNGSGEEGVASSVKDFLEELGWRVISIGNAQSYEFDNTTIILKEGFGNFESALVADLSEKYSVNVGSDTLEASDEADIEITVGTK</sequence>
<dbReference type="AlphaFoldDB" id="A0A0G0UGB9"/>
<evidence type="ECO:0000256" key="1">
    <source>
        <dbReference type="SAM" id="MobiDB-lite"/>
    </source>
</evidence>
<evidence type="ECO:0000256" key="2">
    <source>
        <dbReference type="SAM" id="Phobius"/>
    </source>
</evidence>
<feature type="transmembrane region" description="Helical" evidence="2">
    <location>
        <begin position="28"/>
        <end position="46"/>
    </location>
</feature>
<evidence type="ECO:0000313" key="4">
    <source>
        <dbReference type="EMBL" id="KKR87943.1"/>
    </source>
</evidence>
<gene>
    <name evidence="4" type="ORF">UU34_C0002G0060</name>
</gene>
<evidence type="ECO:0000313" key="5">
    <source>
        <dbReference type="Proteomes" id="UP000034854"/>
    </source>
</evidence>
<proteinExistence type="predicted"/>
<dbReference type="EMBL" id="LCAG01000002">
    <property type="protein sequence ID" value="KKR87943.1"/>
    <property type="molecule type" value="Genomic_DNA"/>
</dbReference>
<keyword evidence="2" id="KW-0812">Transmembrane</keyword>
<dbReference type="InterPro" id="IPR027381">
    <property type="entry name" value="LytR/CpsA/Psr_C"/>
</dbReference>
<evidence type="ECO:0000259" key="3">
    <source>
        <dbReference type="Pfam" id="PF13399"/>
    </source>
</evidence>
<reference evidence="4 5" key="1">
    <citation type="journal article" date="2015" name="Nature">
        <title>rRNA introns, odd ribosomes, and small enigmatic genomes across a large radiation of phyla.</title>
        <authorList>
            <person name="Brown C.T."/>
            <person name="Hug L.A."/>
            <person name="Thomas B.C."/>
            <person name="Sharon I."/>
            <person name="Castelle C.J."/>
            <person name="Singh A."/>
            <person name="Wilkins M.J."/>
            <person name="Williams K.H."/>
            <person name="Banfield J.F."/>
        </authorList>
    </citation>
    <scope>NUCLEOTIDE SEQUENCE [LARGE SCALE GENOMIC DNA]</scope>
</reference>
<protein>
    <submittedName>
        <fullName evidence="4">Cell envelope-related function transcriptional attenuator common domain protein</fullName>
    </submittedName>
</protein>
<keyword evidence="2" id="KW-1133">Transmembrane helix</keyword>
<name>A0A0G0UGB9_9BACT</name>
<comment type="caution">
    <text evidence="4">The sequence shown here is derived from an EMBL/GenBank/DDBJ whole genome shotgun (WGS) entry which is preliminary data.</text>
</comment>
<feature type="domain" description="LytR/CpsA/Psr regulator C-terminal" evidence="3">
    <location>
        <begin position="91"/>
        <end position="178"/>
    </location>
</feature>
<dbReference type="Gene3D" id="3.30.70.2390">
    <property type="match status" value="1"/>
</dbReference>
<dbReference type="Proteomes" id="UP000034854">
    <property type="component" value="Unassembled WGS sequence"/>
</dbReference>